<gene>
    <name evidence="2" type="ORF">OsI_20899</name>
</gene>
<dbReference type="Proteomes" id="UP000007015">
    <property type="component" value="Chromosome 5"/>
</dbReference>
<dbReference type="Gramene" id="BGIOSGA017607-TA">
    <property type="protein sequence ID" value="BGIOSGA017607-PA"/>
    <property type="gene ID" value="BGIOSGA017607"/>
</dbReference>
<evidence type="ECO:0000313" key="2">
    <source>
        <dbReference type="EMBL" id="EEC79658.1"/>
    </source>
</evidence>
<dbReference type="EMBL" id="CM000130">
    <property type="protein sequence ID" value="EEC79658.1"/>
    <property type="molecule type" value="Genomic_DNA"/>
</dbReference>
<dbReference type="InterPro" id="IPR026960">
    <property type="entry name" value="RVT-Znf"/>
</dbReference>
<reference evidence="2 3" key="1">
    <citation type="journal article" date="2005" name="PLoS Biol.">
        <title>The genomes of Oryza sativa: a history of duplications.</title>
        <authorList>
            <person name="Yu J."/>
            <person name="Wang J."/>
            <person name="Lin W."/>
            <person name="Li S."/>
            <person name="Li H."/>
            <person name="Zhou J."/>
            <person name="Ni P."/>
            <person name="Dong W."/>
            <person name="Hu S."/>
            <person name="Zeng C."/>
            <person name="Zhang J."/>
            <person name="Zhang Y."/>
            <person name="Li R."/>
            <person name="Xu Z."/>
            <person name="Li S."/>
            <person name="Li X."/>
            <person name="Zheng H."/>
            <person name="Cong L."/>
            <person name="Lin L."/>
            <person name="Yin J."/>
            <person name="Geng J."/>
            <person name="Li G."/>
            <person name="Shi J."/>
            <person name="Liu J."/>
            <person name="Lv H."/>
            <person name="Li J."/>
            <person name="Wang J."/>
            <person name="Deng Y."/>
            <person name="Ran L."/>
            <person name="Shi X."/>
            <person name="Wang X."/>
            <person name="Wu Q."/>
            <person name="Li C."/>
            <person name="Ren X."/>
            <person name="Wang J."/>
            <person name="Wang X."/>
            <person name="Li D."/>
            <person name="Liu D."/>
            <person name="Zhang X."/>
            <person name="Ji Z."/>
            <person name="Zhao W."/>
            <person name="Sun Y."/>
            <person name="Zhang Z."/>
            <person name="Bao J."/>
            <person name="Han Y."/>
            <person name="Dong L."/>
            <person name="Ji J."/>
            <person name="Chen P."/>
            <person name="Wu S."/>
            <person name="Liu J."/>
            <person name="Xiao Y."/>
            <person name="Bu D."/>
            <person name="Tan J."/>
            <person name="Yang L."/>
            <person name="Ye C."/>
            <person name="Zhang J."/>
            <person name="Xu J."/>
            <person name="Zhou Y."/>
            <person name="Yu Y."/>
            <person name="Zhang B."/>
            <person name="Zhuang S."/>
            <person name="Wei H."/>
            <person name="Liu B."/>
            <person name="Lei M."/>
            <person name="Yu H."/>
            <person name="Li Y."/>
            <person name="Xu H."/>
            <person name="Wei S."/>
            <person name="He X."/>
            <person name="Fang L."/>
            <person name="Zhang Z."/>
            <person name="Zhang Y."/>
            <person name="Huang X."/>
            <person name="Su Z."/>
            <person name="Tong W."/>
            <person name="Li J."/>
            <person name="Tong Z."/>
            <person name="Li S."/>
            <person name="Ye J."/>
            <person name="Wang L."/>
            <person name="Fang L."/>
            <person name="Lei T."/>
            <person name="Chen C."/>
            <person name="Chen H."/>
            <person name="Xu Z."/>
            <person name="Li H."/>
            <person name="Huang H."/>
            <person name="Zhang F."/>
            <person name="Xu H."/>
            <person name="Li N."/>
            <person name="Zhao C."/>
            <person name="Li S."/>
            <person name="Dong L."/>
            <person name="Huang Y."/>
            <person name="Li L."/>
            <person name="Xi Y."/>
            <person name="Qi Q."/>
            <person name="Li W."/>
            <person name="Zhang B."/>
            <person name="Hu W."/>
            <person name="Zhang Y."/>
            <person name="Tian X."/>
            <person name="Jiao Y."/>
            <person name="Liang X."/>
            <person name="Jin J."/>
            <person name="Gao L."/>
            <person name="Zheng W."/>
            <person name="Hao B."/>
            <person name="Liu S."/>
            <person name="Wang W."/>
            <person name="Yuan L."/>
            <person name="Cao M."/>
            <person name="McDermott J."/>
            <person name="Samudrala R."/>
            <person name="Wang J."/>
            <person name="Wong G.K."/>
            <person name="Yang H."/>
        </authorList>
    </citation>
    <scope>NUCLEOTIDE SEQUENCE [LARGE SCALE GENOMIC DNA]</scope>
    <source>
        <strain evidence="3">cv. 93-11</strain>
    </source>
</reference>
<name>B8AWF4_ORYSI</name>
<dbReference type="PANTHER" id="PTHR33116:SF86">
    <property type="entry name" value="REVERSE TRANSCRIPTASE DOMAIN-CONTAINING PROTEIN"/>
    <property type="match status" value="1"/>
</dbReference>
<dbReference type="PANTHER" id="PTHR33116">
    <property type="entry name" value="REVERSE TRANSCRIPTASE ZINC-BINDING DOMAIN-CONTAINING PROTEIN-RELATED-RELATED"/>
    <property type="match status" value="1"/>
</dbReference>
<feature type="domain" description="Reverse transcriptase zinc-binding" evidence="1">
    <location>
        <begin position="184"/>
        <end position="279"/>
    </location>
</feature>
<dbReference type="Pfam" id="PF13966">
    <property type="entry name" value="zf-RVT"/>
    <property type="match status" value="1"/>
</dbReference>
<dbReference type="OMA" id="HCEDRRI"/>
<organism evidence="2 3">
    <name type="scientific">Oryza sativa subsp. indica</name>
    <name type="common">Rice</name>
    <dbReference type="NCBI Taxonomy" id="39946"/>
    <lineage>
        <taxon>Eukaryota</taxon>
        <taxon>Viridiplantae</taxon>
        <taxon>Streptophyta</taxon>
        <taxon>Embryophyta</taxon>
        <taxon>Tracheophyta</taxon>
        <taxon>Spermatophyta</taxon>
        <taxon>Magnoliopsida</taxon>
        <taxon>Liliopsida</taxon>
        <taxon>Poales</taxon>
        <taxon>Poaceae</taxon>
        <taxon>BOP clade</taxon>
        <taxon>Oryzoideae</taxon>
        <taxon>Oryzeae</taxon>
        <taxon>Oryzinae</taxon>
        <taxon>Oryza</taxon>
        <taxon>Oryza sativa</taxon>
    </lineage>
</organism>
<dbReference type="AlphaFoldDB" id="B8AWF4"/>
<keyword evidence="3" id="KW-1185">Reference proteome</keyword>
<sequence>MPERFCEEYEQMVRNFWWGHDKGERKVHWIGWEKLMSPKLFGGLGFRDIRCFNQALLARQAWRLLDNPDSLCARVLKAKYYPNGSLIDTAFPSGSSPTWKGIEYGLELLKKGLIWRIGDGRQIKIWRSQWVAHGENPVILQKKAWNRLKHIVQENDASEILKIKMPGREMTDFPAWHLEKTGIFIVRSAYRLAWNQSGKVRVEASSGTATNGERKIWKNIWQTNVQPKVRIFAWKLAQDRLPTWGNKRKRKIEQSGIYPICGMTEENGFHATVECTLARGLREAMRAHWVLPAERSFAYTGPDWLLVLLDSLQSSEKEHVMYLLWRVWHLRNDMIHGKGSASIAESVSFLVSYEGQLLPIRQREDDKKGKGPMYREPNQISLSTSINKLTDK</sequence>
<evidence type="ECO:0000259" key="1">
    <source>
        <dbReference type="Pfam" id="PF13966"/>
    </source>
</evidence>
<dbReference type="HOGENOM" id="CLU_000680_15_8_1"/>
<dbReference type="STRING" id="39946.B8AWF4"/>
<accession>B8AWF4</accession>
<evidence type="ECO:0000313" key="3">
    <source>
        <dbReference type="Proteomes" id="UP000007015"/>
    </source>
</evidence>
<protein>
    <recommendedName>
        <fullName evidence="1">Reverse transcriptase zinc-binding domain-containing protein</fullName>
    </recommendedName>
</protein>
<proteinExistence type="predicted"/>